<protein>
    <submittedName>
        <fullName evidence="2">Uncharacterized protein</fullName>
    </submittedName>
</protein>
<reference evidence="2" key="1">
    <citation type="submission" date="2022-11" db="UniProtKB">
        <authorList>
            <consortium name="WormBaseParasite"/>
        </authorList>
    </citation>
    <scope>IDENTIFICATION</scope>
</reference>
<dbReference type="Proteomes" id="UP000887576">
    <property type="component" value="Unplaced"/>
</dbReference>
<evidence type="ECO:0000313" key="2">
    <source>
        <dbReference type="WBParaSite" id="JU765_v2.g6614.t1"/>
    </source>
</evidence>
<sequence>MADFSMGSAVTGYFVEDPEAARIRKEHDRQALLDAILHLHNRCGKQHFPRGVENADERVDLKAARELDWSINRCLEDRSDNLEFLMDKLDVMKLHNFGEREFQKFLEDAQEKRLEKNRKNRKQEKNATDRHFFLQKIWEKIKHPFGKTEEVPEASAEASESASNSSNLEVQEVERFTFLRTPANSFRLRPFACQTIIRRMSQLSTEEVYEKAEEYWSSVASDVDGMLGGFEKLHRPDIDDSKKFIHQLRAL</sequence>
<accession>A0AC34RGD7</accession>
<proteinExistence type="predicted"/>
<evidence type="ECO:0000313" key="1">
    <source>
        <dbReference type="Proteomes" id="UP000887576"/>
    </source>
</evidence>
<organism evidence="1 2">
    <name type="scientific">Panagrolaimus sp. JU765</name>
    <dbReference type="NCBI Taxonomy" id="591449"/>
    <lineage>
        <taxon>Eukaryota</taxon>
        <taxon>Metazoa</taxon>
        <taxon>Ecdysozoa</taxon>
        <taxon>Nematoda</taxon>
        <taxon>Chromadorea</taxon>
        <taxon>Rhabditida</taxon>
        <taxon>Tylenchina</taxon>
        <taxon>Panagrolaimomorpha</taxon>
        <taxon>Panagrolaimoidea</taxon>
        <taxon>Panagrolaimidae</taxon>
        <taxon>Panagrolaimus</taxon>
    </lineage>
</organism>
<dbReference type="WBParaSite" id="JU765_v2.g6614.t1">
    <property type="protein sequence ID" value="JU765_v2.g6614.t1"/>
    <property type="gene ID" value="JU765_v2.g6614"/>
</dbReference>
<name>A0AC34RGD7_9BILA</name>